<proteinExistence type="predicted"/>
<name>A0AAV5GQ82_9BASI</name>
<organism evidence="2 3">
    <name type="scientific">Rhodotorula paludigena</name>
    <dbReference type="NCBI Taxonomy" id="86838"/>
    <lineage>
        <taxon>Eukaryota</taxon>
        <taxon>Fungi</taxon>
        <taxon>Dikarya</taxon>
        <taxon>Basidiomycota</taxon>
        <taxon>Pucciniomycotina</taxon>
        <taxon>Microbotryomycetes</taxon>
        <taxon>Sporidiobolales</taxon>
        <taxon>Sporidiobolaceae</taxon>
        <taxon>Rhodotorula</taxon>
    </lineage>
</organism>
<feature type="region of interest" description="Disordered" evidence="1">
    <location>
        <begin position="209"/>
        <end position="273"/>
    </location>
</feature>
<feature type="compositionally biased region" description="Basic and acidic residues" evidence="1">
    <location>
        <begin position="59"/>
        <end position="70"/>
    </location>
</feature>
<dbReference type="AlphaFoldDB" id="A0AAV5GQ82"/>
<evidence type="ECO:0000256" key="1">
    <source>
        <dbReference type="SAM" id="MobiDB-lite"/>
    </source>
</evidence>
<comment type="caution">
    <text evidence="2">The sequence shown here is derived from an EMBL/GenBank/DDBJ whole genome shotgun (WGS) entry which is preliminary data.</text>
</comment>
<gene>
    <name evidence="2" type="ORF">Rhopal_004195-T1</name>
</gene>
<sequence length="273" mass="30000">MSGLDLKPLHGLYRTLDTVGGGDLPHPLVLVAQIHRKPASARTPSEPGPLEWIVALGSRKPETRPAHDGDAGPSKRRRRKAGQYEEEWWEARCCERDIEELLEIKECAIAPQAMISKIRERWLEGALAVDGYNEHESPRGGLELVITITPTLPLRLVLEPCDDPPLSLAPLLTIPAYLTASTDRAAALSAQADLAALRADNDKLSKQLETYRDERKRQRRVPGQLRQNSGGSNGGETRRGKLRPGDAGYAGSSRRIGRNLADDGFDEDPPSDD</sequence>
<evidence type="ECO:0000313" key="3">
    <source>
        <dbReference type="Proteomes" id="UP001342314"/>
    </source>
</evidence>
<evidence type="ECO:0000313" key="2">
    <source>
        <dbReference type="EMBL" id="GJN91177.1"/>
    </source>
</evidence>
<feature type="region of interest" description="Disordered" evidence="1">
    <location>
        <begin position="57"/>
        <end position="81"/>
    </location>
</feature>
<keyword evidence="3" id="KW-1185">Reference proteome</keyword>
<dbReference type="EMBL" id="BQKY01000008">
    <property type="protein sequence ID" value="GJN91177.1"/>
    <property type="molecule type" value="Genomic_DNA"/>
</dbReference>
<protein>
    <submittedName>
        <fullName evidence="2">Uncharacterized protein</fullName>
    </submittedName>
</protein>
<accession>A0AAV5GQ82</accession>
<reference evidence="2 3" key="1">
    <citation type="submission" date="2021-12" db="EMBL/GenBank/DDBJ databases">
        <title>High titer production of polyol ester of fatty acids by Rhodotorula paludigena BS15 towards product separation-free biomass refinery.</title>
        <authorList>
            <person name="Mano J."/>
            <person name="Ono H."/>
            <person name="Tanaka T."/>
            <person name="Naito K."/>
            <person name="Sushida H."/>
            <person name="Ike M."/>
            <person name="Tokuyasu K."/>
            <person name="Kitaoka M."/>
        </authorList>
    </citation>
    <scope>NUCLEOTIDE SEQUENCE [LARGE SCALE GENOMIC DNA]</scope>
    <source>
        <strain evidence="2 3">BS15</strain>
    </source>
</reference>
<feature type="compositionally biased region" description="Acidic residues" evidence="1">
    <location>
        <begin position="263"/>
        <end position="273"/>
    </location>
</feature>
<dbReference type="Proteomes" id="UP001342314">
    <property type="component" value="Unassembled WGS sequence"/>
</dbReference>